<gene>
    <name evidence="1" type="ORF">N5923_08905</name>
</gene>
<sequence length="261" mass="29465">MLEKLLQATFLSILVMSSPVFSQEYDNLKNYSTLENADKLFQNEEITTAVKNLLKSQYDDFAGNFDVFGEPHLLNDGGVFVDGWLQHLRQENASALVVKPDGKIYAAWVTPDSEKIMYVTNDTEAKSIQPDINAWASEFKTISFQGKVLPKPLADNESKVKYFESPKFSVKVILSCADRSVACNKATYFGKRKSDGETVRLLGKVVRTQCDSAICPVSYYEFENRNTKYKYLLKITRPSLEVSIDNKTMVTENGVWSNGTE</sequence>
<dbReference type="AlphaFoldDB" id="A0A9J6PH25"/>
<evidence type="ECO:0000313" key="2">
    <source>
        <dbReference type="Proteomes" id="UP001064262"/>
    </source>
</evidence>
<comment type="caution">
    <text evidence="1">The sequence shown here is derived from an EMBL/GenBank/DDBJ whole genome shotgun (WGS) entry which is preliminary data.</text>
</comment>
<accession>A0A9J6PH25</accession>
<evidence type="ECO:0000313" key="1">
    <source>
        <dbReference type="EMBL" id="MCU5777609.1"/>
    </source>
</evidence>
<name>A0A9J6PH25_9GAMM</name>
<organism evidence="1 2">
    <name type="scientific">Winslowiella arboricola</name>
    <dbReference type="NCBI Taxonomy" id="2978220"/>
    <lineage>
        <taxon>Bacteria</taxon>
        <taxon>Pseudomonadati</taxon>
        <taxon>Pseudomonadota</taxon>
        <taxon>Gammaproteobacteria</taxon>
        <taxon>Enterobacterales</taxon>
        <taxon>Erwiniaceae</taxon>
        <taxon>Winslowiella</taxon>
    </lineage>
</organism>
<proteinExistence type="predicted"/>
<reference evidence="1" key="1">
    <citation type="submission" date="2022-09" db="EMBL/GenBank/DDBJ databases">
        <title>Winslowiella arboricola sp. nov., isolated from bleeding cankers on broadleaf hosts.</title>
        <authorList>
            <person name="Brady C."/>
            <person name="Kaur S."/>
            <person name="Crampton B."/>
            <person name="Maddock D."/>
            <person name="Arnold D."/>
            <person name="Denman S."/>
        </authorList>
    </citation>
    <scope>NUCLEOTIDE SEQUENCE</scope>
    <source>
        <strain evidence="1">BAC 15a-03b</strain>
    </source>
</reference>
<dbReference type="Proteomes" id="UP001064262">
    <property type="component" value="Unassembled WGS sequence"/>
</dbReference>
<keyword evidence="2" id="KW-1185">Reference proteome</keyword>
<dbReference type="EMBL" id="JAODIM010000039">
    <property type="protein sequence ID" value="MCU5777609.1"/>
    <property type="molecule type" value="Genomic_DNA"/>
</dbReference>
<dbReference type="RefSeq" id="WP_267141152.1">
    <property type="nucleotide sequence ID" value="NZ_JAODIL010000053.1"/>
</dbReference>
<protein>
    <submittedName>
        <fullName evidence="1">Uncharacterized protein</fullName>
    </submittedName>
</protein>